<organism evidence="4 5">
    <name type="scientific">Salix koriyanagi</name>
    <dbReference type="NCBI Taxonomy" id="2511006"/>
    <lineage>
        <taxon>Eukaryota</taxon>
        <taxon>Viridiplantae</taxon>
        <taxon>Streptophyta</taxon>
        <taxon>Embryophyta</taxon>
        <taxon>Tracheophyta</taxon>
        <taxon>Spermatophyta</taxon>
        <taxon>Magnoliopsida</taxon>
        <taxon>eudicotyledons</taxon>
        <taxon>Gunneridae</taxon>
        <taxon>Pentapetalae</taxon>
        <taxon>rosids</taxon>
        <taxon>fabids</taxon>
        <taxon>Malpighiales</taxon>
        <taxon>Salicaceae</taxon>
        <taxon>Saliceae</taxon>
        <taxon>Salix</taxon>
    </lineage>
</organism>
<feature type="repeat" description="PPR" evidence="3">
    <location>
        <begin position="95"/>
        <end position="129"/>
    </location>
</feature>
<dbReference type="EMBL" id="JAPFFM010000020">
    <property type="protein sequence ID" value="KAJ6683218.1"/>
    <property type="molecule type" value="Genomic_DNA"/>
</dbReference>
<comment type="caution">
    <text evidence="4">The sequence shown here is derived from an EMBL/GenBank/DDBJ whole genome shotgun (WGS) entry which is preliminary data.</text>
</comment>
<keyword evidence="5" id="KW-1185">Reference proteome</keyword>
<proteinExistence type="inferred from homology"/>
<dbReference type="InterPro" id="IPR011990">
    <property type="entry name" value="TPR-like_helical_dom_sf"/>
</dbReference>
<name>A0A9Q0P7S4_9ROSI</name>
<evidence type="ECO:0000256" key="2">
    <source>
        <dbReference type="ARBA" id="ARBA00022737"/>
    </source>
</evidence>
<protein>
    <recommendedName>
        <fullName evidence="6">Pentatricopeptide repeat-containing protein</fullName>
    </recommendedName>
</protein>
<gene>
    <name evidence="4" type="ORF">OIU74_021306</name>
</gene>
<reference evidence="4" key="2">
    <citation type="journal article" date="2023" name="Int. J. Mol. Sci.">
        <title>De Novo Assembly and Annotation of 11 Diverse Shrub Willow (Salix) Genomes Reveals Novel Gene Organization in Sex-Linked Regions.</title>
        <authorList>
            <person name="Hyden B."/>
            <person name="Feng K."/>
            <person name="Yates T.B."/>
            <person name="Jawdy S."/>
            <person name="Cereghino C."/>
            <person name="Smart L.B."/>
            <person name="Muchero W."/>
        </authorList>
    </citation>
    <scope>NUCLEOTIDE SEQUENCE</scope>
    <source>
        <tissue evidence="4">Shoot tip</tissue>
    </source>
</reference>
<dbReference type="GO" id="GO:0009451">
    <property type="term" value="P:RNA modification"/>
    <property type="evidence" value="ECO:0007669"/>
    <property type="project" value="InterPro"/>
</dbReference>
<evidence type="ECO:0000256" key="1">
    <source>
        <dbReference type="ARBA" id="ARBA00006643"/>
    </source>
</evidence>
<dbReference type="Gene3D" id="1.25.40.10">
    <property type="entry name" value="Tetratricopeptide repeat domain"/>
    <property type="match status" value="2"/>
</dbReference>
<reference evidence="4" key="1">
    <citation type="submission" date="2022-11" db="EMBL/GenBank/DDBJ databases">
        <authorList>
            <person name="Hyden B.L."/>
            <person name="Feng K."/>
            <person name="Yates T."/>
            <person name="Jawdy S."/>
            <person name="Smart L.B."/>
            <person name="Muchero W."/>
        </authorList>
    </citation>
    <scope>NUCLEOTIDE SEQUENCE</scope>
    <source>
        <tissue evidence="4">Shoot tip</tissue>
    </source>
</reference>
<keyword evidence="2" id="KW-0677">Repeat</keyword>
<accession>A0A9Q0P7S4</accession>
<evidence type="ECO:0000313" key="5">
    <source>
        <dbReference type="Proteomes" id="UP001151752"/>
    </source>
</evidence>
<dbReference type="PANTHER" id="PTHR47926:SF436">
    <property type="entry name" value="PENTATRICOPEPTIDE REPEAT-CONTAINING PROTEIN ELI1, CHLOROPLASTIC-LIKE ISOFORM X2"/>
    <property type="match status" value="1"/>
</dbReference>
<dbReference type="Pfam" id="PF13041">
    <property type="entry name" value="PPR_2"/>
    <property type="match status" value="1"/>
</dbReference>
<dbReference type="PANTHER" id="PTHR47926">
    <property type="entry name" value="PENTATRICOPEPTIDE REPEAT-CONTAINING PROTEIN"/>
    <property type="match status" value="1"/>
</dbReference>
<sequence length="178" mass="20091">MISGYVKCGEFEKARALFDSMPDKDNVSWSAMISGYAQQDKFTETLVLFQEMQIEGTKPDETILVSVISACTHLAALDQGKWIHAYIRKNGLKINIILGTTLINMYMKLGCVEDALEVFRGLEEKGVSTWNALILGLAMNGNHALQKVLTHNGWLNFPTEHEYKKRMPLNPNRRILTS</sequence>
<dbReference type="Pfam" id="PF01535">
    <property type="entry name" value="PPR"/>
    <property type="match status" value="3"/>
</dbReference>
<comment type="similarity">
    <text evidence="1">Belongs to the PPR family. PCMP-H subfamily.</text>
</comment>
<dbReference type="GO" id="GO:0003723">
    <property type="term" value="F:RNA binding"/>
    <property type="evidence" value="ECO:0007669"/>
    <property type="project" value="InterPro"/>
</dbReference>
<feature type="repeat" description="PPR" evidence="3">
    <location>
        <begin position="1"/>
        <end position="24"/>
    </location>
</feature>
<evidence type="ECO:0008006" key="6">
    <source>
        <dbReference type="Google" id="ProtNLM"/>
    </source>
</evidence>
<dbReference type="PROSITE" id="PS51375">
    <property type="entry name" value="PPR"/>
    <property type="match status" value="3"/>
</dbReference>
<dbReference type="AlphaFoldDB" id="A0A9Q0P7S4"/>
<evidence type="ECO:0000313" key="4">
    <source>
        <dbReference type="EMBL" id="KAJ6683218.1"/>
    </source>
</evidence>
<dbReference type="InterPro" id="IPR002885">
    <property type="entry name" value="PPR_rpt"/>
</dbReference>
<dbReference type="Proteomes" id="UP001151752">
    <property type="component" value="Chromosome 5"/>
</dbReference>
<dbReference type="InterPro" id="IPR046960">
    <property type="entry name" value="PPR_At4g14850-like_plant"/>
</dbReference>
<dbReference type="NCBIfam" id="TIGR00756">
    <property type="entry name" value="PPR"/>
    <property type="match status" value="3"/>
</dbReference>
<dbReference type="FunFam" id="1.25.40.10:FF:000333">
    <property type="entry name" value="Pentatricopeptide repeat-containing protein"/>
    <property type="match status" value="1"/>
</dbReference>
<feature type="repeat" description="PPR" evidence="3">
    <location>
        <begin position="25"/>
        <end position="59"/>
    </location>
</feature>
<evidence type="ECO:0000256" key="3">
    <source>
        <dbReference type="PROSITE-ProRule" id="PRU00708"/>
    </source>
</evidence>